<dbReference type="AlphaFoldDB" id="A0A167SQ36"/>
<dbReference type="EMBL" id="KV418949">
    <property type="protein sequence ID" value="KZP02132.1"/>
    <property type="molecule type" value="Genomic_DNA"/>
</dbReference>
<evidence type="ECO:0000313" key="1">
    <source>
        <dbReference type="EMBL" id="KZP02132.1"/>
    </source>
</evidence>
<proteinExistence type="predicted"/>
<accession>A0A167SQ36</accession>
<keyword evidence="2" id="KW-1185">Reference proteome</keyword>
<protein>
    <submittedName>
        <fullName evidence="1">Uncharacterized protein</fullName>
    </submittedName>
</protein>
<gene>
    <name evidence="1" type="ORF">FIBSPDRAFT_906132</name>
</gene>
<organism evidence="1 2">
    <name type="scientific">Athelia psychrophila</name>
    <dbReference type="NCBI Taxonomy" id="1759441"/>
    <lineage>
        <taxon>Eukaryota</taxon>
        <taxon>Fungi</taxon>
        <taxon>Dikarya</taxon>
        <taxon>Basidiomycota</taxon>
        <taxon>Agaricomycotina</taxon>
        <taxon>Agaricomycetes</taxon>
        <taxon>Agaricomycetidae</taxon>
        <taxon>Atheliales</taxon>
        <taxon>Atheliaceae</taxon>
        <taxon>Athelia</taxon>
    </lineage>
</organism>
<dbReference type="Proteomes" id="UP000076532">
    <property type="component" value="Unassembled WGS sequence"/>
</dbReference>
<reference evidence="1 2" key="1">
    <citation type="journal article" date="2016" name="Mol. Biol. Evol.">
        <title>Comparative Genomics of Early-Diverging Mushroom-Forming Fungi Provides Insights into the Origins of Lignocellulose Decay Capabilities.</title>
        <authorList>
            <person name="Nagy L.G."/>
            <person name="Riley R."/>
            <person name="Tritt A."/>
            <person name="Adam C."/>
            <person name="Daum C."/>
            <person name="Floudas D."/>
            <person name="Sun H."/>
            <person name="Yadav J.S."/>
            <person name="Pangilinan J."/>
            <person name="Larsson K.H."/>
            <person name="Matsuura K."/>
            <person name="Barry K."/>
            <person name="Labutti K."/>
            <person name="Kuo R."/>
            <person name="Ohm R.A."/>
            <person name="Bhattacharya S.S."/>
            <person name="Shirouzu T."/>
            <person name="Yoshinaga Y."/>
            <person name="Martin F.M."/>
            <person name="Grigoriev I.V."/>
            <person name="Hibbett D.S."/>
        </authorList>
    </citation>
    <scope>NUCLEOTIDE SEQUENCE [LARGE SCALE GENOMIC DNA]</scope>
    <source>
        <strain evidence="1 2">CBS 109695</strain>
    </source>
</reference>
<name>A0A167SQ36_9AGAM</name>
<evidence type="ECO:0000313" key="2">
    <source>
        <dbReference type="Proteomes" id="UP000076532"/>
    </source>
</evidence>
<sequence length="176" mass="20186">MSNPSKFHAYSGFFLGLHDNPKKAQTHYIWVIVQWAPDERGFHELRLQKRSMSKLKSNLHSETFGRCERAQREGQVLLKFVGLNSSLETSVAWSLSGAWEKNNSLKLKRKLKRKCLAAGPSWVQNAYNTMLNQGYSRTGAQGILDEIGLHRSSIEDRDFDEEKEEEGQVINIHIIL</sequence>